<dbReference type="Proteomes" id="UP001149822">
    <property type="component" value="Unassembled WGS sequence"/>
</dbReference>
<evidence type="ECO:0000313" key="1">
    <source>
        <dbReference type="EMBL" id="MCZ0963461.1"/>
    </source>
</evidence>
<protein>
    <submittedName>
        <fullName evidence="1">Uncharacterized protein</fullName>
    </submittedName>
</protein>
<gene>
    <name evidence="1" type="ORF">OU682_17795</name>
</gene>
<dbReference type="RefSeq" id="WP_268943543.1">
    <property type="nucleotide sequence ID" value="NZ_JAPTYD010000038.1"/>
</dbReference>
<organism evidence="1 2">
    <name type="scientific">Paracoccus benzoatiresistens</name>
    <dbReference type="NCBI Taxonomy" id="2997341"/>
    <lineage>
        <taxon>Bacteria</taxon>
        <taxon>Pseudomonadati</taxon>
        <taxon>Pseudomonadota</taxon>
        <taxon>Alphaproteobacteria</taxon>
        <taxon>Rhodobacterales</taxon>
        <taxon>Paracoccaceae</taxon>
        <taxon>Paracoccus</taxon>
    </lineage>
</organism>
<evidence type="ECO:0000313" key="2">
    <source>
        <dbReference type="Proteomes" id="UP001149822"/>
    </source>
</evidence>
<name>A0ABT4JAG3_9RHOB</name>
<sequence>MTDALPDYFWKRGDNPAIDDDLMEQWLSAVVKCPGLTGSRLLATMEKLVSHMSGGKRVVVLHD</sequence>
<reference evidence="1" key="1">
    <citation type="submission" date="2022-12" db="EMBL/GenBank/DDBJ databases">
        <title>Paracoccus sp. EF6 isolated from a lake water.</title>
        <authorList>
            <person name="Liu H."/>
        </authorList>
    </citation>
    <scope>NUCLEOTIDE SEQUENCE</scope>
    <source>
        <strain evidence="1">EF6</strain>
    </source>
</reference>
<proteinExistence type="predicted"/>
<dbReference type="EMBL" id="JAPTYD010000038">
    <property type="protein sequence ID" value="MCZ0963461.1"/>
    <property type="molecule type" value="Genomic_DNA"/>
</dbReference>
<keyword evidence="2" id="KW-1185">Reference proteome</keyword>
<accession>A0ABT4JAG3</accession>
<comment type="caution">
    <text evidence="1">The sequence shown here is derived from an EMBL/GenBank/DDBJ whole genome shotgun (WGS) entry which is preliminary data.</text>
</comment>